<reference evidence="1" key="1">
    <citation type="submission" date="2021-09" db="EMBL/GenBank/DDBJ databases">
        <authorList>
            <person name="Martin H S."/>
        </authorList>
    </citation>
    <scope>NUCLEOTIDE SEQUENCE</scope>
</reference>
<dbReference type="Proteomes" id="UP000789524">
    <property type="component" value="Unassembled WGS sequence"/>
</dbReference>
<evidence type="ECO:0000313" key="2">
    <source>
        <dbReference type="Proteomes" id="UP000789524"/>
    </source>
</evidence>
<dbReference type="EMBL" id="CAKASE010000083">
    <property type="protein sequence ID" value="CAG9585605.1"/>
    <property type="molecule type" value="Genomic_DNA"/>
</dbReference>
<dbReference type="AlphaFoldDB" id="A0A8J2RK88"/>
<sequence length="87" mass="9756">MKNRAWTAAAAFARLLTGIALYLANNDLDWRGMLGIFESIEQHLLNPEGKSLEYIALVASTAFLTRAKNKRRKMYAQDAGILEDKKA</sequence>
<protein>
    <submittedName>
        <fullName evidence="1">(African queen) hypothetical protein</fullName>
    </submittedName>
</protein>
<evidence type="ECO:0000313" key="1">
    <source>
        <dbReference type="EMBL" id="CAG9585605.1"/>
    </source>
</evidence>
<accession>A0A8J2RK88</accession>
<organism evidence="1 2">
    <name type="scientific">Danaus chrysippus</name>
    <name type="common">African queen</name>
    <dbReference type="NCBI Taxonomy" id="151541"/>
    <lineage>
        <taxon>Eukaryota</taxon>
        <taxon>Metazoa</taxon>
        <taxon>Ecdysozoa</taxon>
        <taxon>Arthropoda</taxon>
        <taxon>Hexapoda</taxon>
        <taxon>Insecta</taxon>
        <taxon>Pterygota</taxon>
        <taxon>Neoptera</taxon>
        <taxon>Endopterygota</taxon>
        <taxon>Lepidoptera</taxon>
        <taxon>Glossata</taxon>
        <taxon>Ditrysia</taxon>
        <taxon>Papilionoidea</taxon>
        <taxon>Nymphalidae</taxon>
        <taxon>Danainae</taxon>
        <taxon>Danaini</taxon>
        <taxon>Danaina</taxon>
        <taxon>Danaus</taxon>
        <taxon>Anosia</taxon>
    </lineage>
</organism>
<name>A0A8J2RK88_9NEOP</name>
<comment type="caution">
    <text evidence="1">The sequence shown here is derived from an EMBL/GenBank/DDBJ whole genome shotgun (WGS) entry which is preliminary data.</text>
</comment>
<keyword evidence="2" id="KW-1185">Reference proteome</keyword>
<gene>
    <name evidence="1" type="ORF">DCHRY22_LOCUS15983</name>
</gene>
<proteinExistence type="predicted"/>